<dbReference type="SUPFAM" id="SSF48452">
    <property type="entry name" value="TPR-like"/>
    <property type="match status" value="2"/>
</dbReference>
<dbReference type="InterPro" id="IPR036890">
    <property type="entry name" value="HATPase_C_sf"/>
</dbReference>
<feature type="repeat" description="TPR" evidence="1">
    <location>
        <begin position="103"/>
        <end position="136"/>
    </location>
</feature>
<dbReference type="RefSeq" id="WP_379820537.1">
    <property type="nucleotide sequence ID" value="NZ_JBHUMD010000008.1"/>
</dbReference>
<comment type="caution">
    <text evidence="4">The sequence shown here is derived from an EMBL/GenBank/DDBJ whole genome shotgun (WGS) entry which is preliminary data.</text>
</comment>
<keyword evidence="2" id="KW-0472">Membrane</keyword>
<keyword evidence="5" id="KW-1185">Reference proteome</keyword>
<evidence type="ECO:0000256" key="1">
    <source>
        <dbReference type="PROSITE-ProRule" id="PRU00339"/>
    </source>
</evidence>
<evidence type="ECO:0000313" key="4">
    <source>
        <dbReference type="EMBL" id="MFD2602038.1"/>
    </source>
</evidence>
<dbReference type="SUPFAM" id="SSF55874">
    <property type="entry name" value="ATPase domain of HSP90 chaperone/DNA topoisomerase II/histidine kinase"/>
    <property type="match status" value="1"/>
</dbReference>
<evidence type="ECO:0000256" key="2">
    <source>
        <dbReference type="SAM" id="Phobius"/>
    </source>
</evidence>
<feature type="chain" id="PRO_5045694446" evidence="3">
    <location>
        <begin position="19"/>
        <end position="584"/>
    </location>
</feature>
<proteinExistence type="predicted"/>
<name>A0ABW5NTW6_9FLAO</name>
<keyword evidence="1" id="KW-0802">TPR repeat</keyword>
<feature type="repeat" description="TPR" evidence="1">
    <location>
        <begin position="143"/>
        <end position="176"/>
    </location>
</feature>
<dbReference type="Gene3D" id="1.25.40.10">
    <property type="entry name" value="Tetratricopeptide repeat domain"/>
    <property type="match status" value="1"/>
</dbReference>
<dbReference type="PROSITE" id="PS50005">
    <property type="entry name" value="TPR"/>
    <property type="match status" value="2"/>
</dbReference>
<reference evidence="5" key="1">
    <citation type="journal article" date="2019" name="Int. J. Syst. Evol. Microbiol.">
        <title>The Global Catalogue of Microorganisms (GCM) 10K type strain sequencing project: providing services to taxonomists for standard genome sequencing and annotation.</title>
        <authorList>
            <consortium name="The Broad Institute Genomics Platform"/>
            <consortium name="The Broad Institute Genome Sequencing Center for Infectious Disease"/>
            <person name="Wu L."/>
            <person name="Ma J."/>
        </authorList>
    </citation>
    <scope>NUCLEOTIDE SEQUENCE [LARGE SCALE GENOMIC DNA]</scope>
    <source>
        <strain evidence="5">KCTC 42107</strain>
    </source>
</reference>
<dbReference type="Pfam" id="PF13424">
    <property type="entry name" value="TPR_12"/>
    <property type="match status" value="2"/>
</dbReference>
<dbReference type="InterPro" id="IPR011990">
    <property type="entry name" value="TPR-like_helical_dom_sf"/>
</dbReference>
<accession>A0ABW5NTW6</accession>
<dbReference type="SMART" id="SM00028">
    <property type="entry name" value="TPR"/>
    <property type="match status" value="7"/>
</dbReference>
<gene>
    <name evidence="4" type="ORF">ACFSR3_08215</name>
</gene>
<dbReference type="PANTHER" id="PTHR10098">
    <property type="entry name" value="RAPSYN-RELATED"/>
    <property type="match status" value="1"/>
</dbReference>
<evidence type="ECO:0000313" key="5">
    <source>
        <dbReference type="Proteomes" id="UP001597480"/>
    </source>
</evidence>
<feature type="signal peptide" evidence="3">
    <location>
        <begin position="1"/>
        <end position="18"/>
    </location>
</feature>
<dbReference type="EMBL" id="JBHUMD010000008">
    <property type="protein sequence ID" value="MFD2602038.1"/>
    <property type="molecule type" value="Genomic_DNA"/>
</dbReference>
<keyword evidence="2" id="KW-1133">Transmembrane helix</keyword>
<sequence length="584" mass="65340">MKKILLFFALLVGLNCFAQDNSPKHLLEQGIEEISKNNFSSGISLLKESATLARENKDERTMGKAYTALATAYLKNDNTAEALKNYILALPAFKNTRDNLGVANTSKEIGLLYVKQNRDDLAVQYFTEAIKLGKQLNNEMLTADALTGIGPAYENLHKIDKSLEAYSQALAIYRARGMEIQAGQTLSHMGNAYKKLGDFPQSILNYKEALGYFNSANDRFKVADVLCSLGGVLAMMEDYNESLRLYEQAYLDATSIKYDEVIMNASLGMANAYENLRQYPESVRYHKIHEQKKEAFINAKHSKEIAELKAKASKTKVVTTQIDDNSSSISTAGYDFYLYTFIGVVVLIVLVIVGFVLRRNALKKNKEDNMFSEAEGQERLRMVQNLHNDLDSKLEEINSLSESIVERANGLPSIKSQGEAMQETTRKIEENIRDIVWLLTPKTTTLTNYSGSIKEYVLDYFKDSPVEVLISEPDSISNTVITKESQVGLLSVIKDSLVFVKEDPQVSKVFFGITYTGTRLMVSIKDNGQGIEKSEADKKRLDSHLNSTGGIMRIDCDPGWGSVVKIIIPVEKKPRGKKTVMLNF</sequence>
<protein>
    <submittedName>
        <fullName evidence="4">Tetratricopeptide repeat protein</fullName>
    </submittedName>
</protein>
<keyword evidence="2" id="KW-0812">Transmembrane</keyword>
<feature type="transmembrane region" description="Helical" evidence="2">
    <location>
        <begin position="336"/>
        <end position="357"/>
    </location>
</feature>
<dbReference type="InterPro" id="IPR019734">
    <property type="entry name" value="TPR_rpt"/>
</dbReference>
<evidence type="ECO:0000256" key="3">
    <source>
        <dbReference type="SAM" id="SignalP"/>
    </source>
</evidence>
<keyword evidence="3" id="KW-0732">Signal</keyword>
<dbReference type="Proteomes" id="UP001597480">
    <property type="component" value="Unassembled WGS sequence"/>
</dbReference>
<organism evidence="4 5">
    <name type="scientific">Flavobacterium suzhouense</name>
    <dbReference type="NCBI Taxonomy" id="1529638"/>
    <lineage>
        <taxon>Bacteria</taxon>
        <taxon>Pseudomonadati</taxon>
        <taxon>Bacteroidota</taxon>
        <taxon>Flavobacteriia</taxon>
        <taxon>Flavobacteriales</taxon>
        <taxon>Flavobacteriaceae</taxon>
        <taxon>Flavobacterium</taxon>
    </lineage>
</organism>